<reference evidence="2 3" key="1">
    <citation type="submission" date="2019-09" db="EMBL/GenBank/DDBJ databases">
        <title>Genomes of family Cryomorphaceae.</title>
        <authorList>
            <person name="Bowman J.P."/>
        </authorList>
    </citation>
    <scope>NUCLEOTIDE SEQUENCE [LARGE SCALE GENOMIC DNA]</scope>
    <source>
        <strain evidence="2 3">LMG 25704</strain>
    </source>
</reference>
<proteinExistence type="predicted"/>
<dbReference type="InterPro" id="IPR013783">
    <property type="entry name" value="Ig-like_fold"/>
</dbReference>
<name>A0A6N6RGM9_9FLAO</name>
<feature type="domain" description="CBM20" evidence="1">
    <location>
        <begin position="15"/>
        <end position="118"/>
    </location>
</feature>
<evidence type="ECO:0000259" key="1">
    <source>
        <dbReference type="PROSITE" id="PS51166"/>
    </source>
</evidence>
<organism evidence="2 3">
    <name type="scientific">Phaeocystidibacter luteus</name>
    <dbReference type="NCBI Taxonomy" id="911197"/>
    <lineage>
        <taxon>Bacteria</taxon>
        <taxon>Pseudomonadati</taxon>
        <taxon>Bacteroidota</taxon>
        <taxon>Flavobacteriia</taxon>
        <taxon>Flavobacteriales</taxon>
        <taxon>Phaeocystidibacteraceae</taxon>
        <taxon>Phaeocystidibacter</taxon>
    </lineage>
</organism>
<dbReference type="PROSITE" id="PS51166">
    <property type="entry name" value="CBM20"/>
    <property type="match status" value="1"/>
</dbReference>
<gene>
    <name evidence="2" type="ORF">F8C67_10820</name>
</gene>
<dbReference type="InterPro" id="IPR002044">
    <property type="entry name" value="CBM20"/>
</dbReference>
<dbReference type="Proteomes" id="UP000468650">
    <property type="component" value="Unassembled WGS sequence"/>
</dbReference>
<evidence type="ECO:0000313" key="2">
    <source>
        <dbReference type="EMBL" id="KAB2808056.1"/>
    </source>
</evidence>
<dbReference type="GO" id="GO:2001070">
    <property type="term" value="F:starch binding"/>
    <property type="evidence" value="ECO:0007669"/>
    <property type="project" value="InterPro"/>
</dbReference>
<evidence type="ECO:0000313" key="3">
    <source>
        <dbReference type="Proteomes" id="UP000468650"/>
    </source>
</evidence>
<comment type="caution">
    <text evidence="2">The sequence shown here is derived from an EMBL/GenBank/DDBJ whole genome shotgun (WGS) entry which is preliminary data.</text>
</comment>
<dbReference type="OrthoDB" id="9779074at2"/>
<protein>
    <recommendedName>
        <fullName evidence="1">CBM20 domain-containing protein</fullName>
    </recommendedName>
</protein>
<dbReference type="Gene3D" id="2.60.40.10">
    <property type="entry name" value="Immunoglobulins"/>
    <property type="match status" value="2"/>
</dbReference>
<dbReference type="EMBL" id="WBVO01000009">
    <property type="protein sequence ID" value="KAB2808056.1"/>
    <property type="molecule type" value="Genomic_DNA"/>
</dbReference>
<dbReference type="AlphaFoldDB" id="A0A6N6RGM9"/>
<sequence length="341" mass="38980">MKRFLSHIVLLILAVGCSKPLIIQIDDLPDNTPGSEPIYITGNFNHWNPGDPTYQISRDSTGGGYIEIPRGIGHLEYKFTRGSWESEELDSCGNTIPNRVISNLQINEVNVEIEQWKDRPERFCDGIVVLIKVPDETPFPNEIYLTGEFNGWQAGGSQYRAEYAGDNIYRLELPKSYSGKEFKVTRGTWTTVEVSENGRDIVNRRLTNGRRQRIEVSLWKDFCLQEHPYRYLRITDLPESTPLGSSLHFASNINGWNPSSSEYKFEKMADGDYIIRIPNSPDPIEFKITRGGNWHTVETGKNGYEISNRKLSFGIQDTIDLVVHNWKDQPVQGPNESDEDY</sequence>
<keyword evidence="3" id="KW-1185">Reference proteome</keyword>
<dbReference type="RefSeq" id="WP_151667870.1">
    <property type="nucleotide sequence ID" value="NZ_WBVO01000009.1"/>
</dbReference>
<accession>A0A6N6RGM9</accession>
<dbReference type="PROSITE" id="PS51257">
    <property type="entry name" value="PROKAR_LIPOPROTEIN"/>
    <property type="match status" value="1"/>
</dbReference>